<dbReference type="AlphaFoldDB" id="A0A835YJR9"/>
<proteinExistence type="predicted"/>
<name>A0A835YJR9_9STRA</name>
<reference evidence="1" key="1">
    <citation type="submission" date="2021-02" db="EMBL/GenBank/DDBJ databases">
        <title>First Annotated Genome of the Yellow-green Alga Tribonema minus.</title>
        <authorList>
            <person name="Mahan K.M."/>
        </authorList>
    </citation>
    <scope>NUCLEOTIDE SEQUENCE</scope>
    <source>
        <strain evidence="1">UTEX B ZZ1240</strain>
    </source>
</reference>
<dbReference type="Proteomes" id="UP000664859">
    <property type="component" value="Unassembled WGS sequence"/>
</dbReference>
<protein>
    <submittedName>
        <fullName evidence="1">Uncharacterized protein</fullName>
    </submittedName>
</protein>
<gene>
    <name evidence="1" type="ORF">JKP88DRAFT_283368</name>
</gene>
<comment type="caution">
    <text evidence="1">The sequence shown here is derived from an EMBL/GenBank/DDBJ whole genome shotgun (WGS) entry which is preliminary data.</text>
</comment>
<keyword evidence="2" id="KW-1185">Reference proteome</keyword>
<accession>A0A835YJR9</accession>
<dbReference type="EMBL" id="JAFCMP010000546">
    <property type="protein sequence ID" value="KAG5175738.1"/>
    <property type="molecule type" value="Genomic_DNA"/>
</dbReference>
<evidence type="ECO:0000313" key="2">
    <source>
        <dbReference type="Proteomes" id="UP000664859"/>
    </source>
</evidence>
<organism evidence="1 2">
    <name type="scientific">Tribonema minus</name>
    <dbReference type="NCBI Taxonomy" id="303371"/>
    <lineage>
        <taxon>Eukaryota</taxon>
        <taxon>Sar</taxon>
        <taxon>Stramenopiles</taxon>
        <taxon>Ochrophyta</taxon>
        <taxon>PX clade</taxon>
        <taxon>Xanthophyceae</taxon>
        <taxon>Tribonematales</taxon>
        <taxon>Tribonemataceae</taxon>
        <taxon>Tribonema</taxon>
    </lineage>
</organism>
<evidence type="ECO:0000313" key="1">
    <source>
        <dbReference type="EMBL" id="KAG5175738.1"/>
    </source>
</evidence>
<sequence>MTHAAEGVAAVAAVAAAALPPLLRHRQSALAAADANVAAGPPLPPNTTEGEGCAAYFLKRAAAIAFVGVSQDTFGGVPPCMDTVCAAALGQLYDGINPPKLLLDAAEVAT</sequence>